<dbReference type="GO" id="GO:0015112">
    <property type="term" value="F:nitrate transmembrane transporter activity"/>
    <property type="evidence" value="ECO:0007669"/>
    <property type="project" value="UniProtKB-UniRule"/>
</dbReference>
<evidence type="ECO:0000256" key="4">
    <source>
        <dbReference type="ARBA" id="ARBA00022692"/>
    </source>
</evidence>
<dbReference type="Pfam" id="PF07690">
    <property type="entry name" value="MFS_1"/>
    <property type="match status" value="1"/>
</dbReference>
<dbReference type="InterPro" id="IPR020846">
    <property type="entry name" value="MFS_dom"/>
</dbReference>
<feature type="transmembrane region" description="Helical" evidence="8">
    <location>
        <begin position="377"/>
        <end position="401"/>
    </location>
</feature>
<keyword evidence="3 8" id="KW-0813">Transport</keyword>
<feature type="transmembrane region" description="Helical" evidence="8">
    <location>
        <begin position="443"/>
        <end position="462"/>
    </location>
</feature>
<dbReference type="GO" id="GO:0005886">
    <property type="term" value="C:plasma membrane"/>
    <property type="evidence" value="ECO:0007669"/>
    <property type="project" value="UniProtKB-SubCell"/>
</dbReference>
<evidence type="ECO:0000256" key="6">
    <source>
        <dbReference type="ARBA" id="ARBA00023063"/>
    </source>
</evidence>
<dbReference type="InterPro" id="IPR004737">
    <property type="entry name" value="NO3_transporter_NarK/NarU-like"/>
</dbReference>
<keyword evidence="4 8" id="KW-0812">Transmembrane</keyword>
<dbReference type="Proteomes" id="UP001165160">
    <property type="component" value="Unassembled WGS sequence"/>
</dbReference>
<dbReference type="PROSITE" id="PS50850">
    <property type="entry name" value="MFS"/>
    <property type="match status" value="1"/>
</dbReference>
<feature type="transmembrane region" description="Helical" evidence="8">
    <location>
        <begin position="225"/>
        <end position="245"/>
    </location>
</feature>
<dbReference type="InterPro" id="IPR044772">
    <property type="entry name" value="NO3_transporter"/>
</dbReference>
<keyword evidence="6 8" id="KW-0534">Nitrate assimilation</keyword>
<proteinExistence type="inferred from homology"/>
<accession>A0A9W7ETI0</accession>
<keyword evidence="11" id="KW-1185">Reference proteome</keyword>
<dbReference type="AlphaFoldDB" id="A0A9W7ETI0"/>
<feature type="transmembrane region" description="Helical" evidence="8">
    <location>
        <begin position="351"/>
        <end position="371"/>
    </location>
</feature>
<dbReference type="SUPFAM" id="SSF103473">
    <property type="entry name" value="MFS general substrate transporter"/>
    <property type="match status" value="1"/>
</dbReference>
<feature type="domain" description="Major facilitator superfamily (MFS) profile" evidence="9">
    <location>
        <begin position="63"/>
        <end position="465"/>
    </location>
</feature>
<comment type="similarity">
    <text evidence="2 8">Belongs to the major facilitator superfamily. Nitrate/nitrite porter (TC 2.A.1.8) family.</text>
</comment>
<evidence type="ECO:0000256" key="2">
    <source>
        <dbReference type="ARBA" id="ARBA00008432"/>
    </source>
</evidence>
<comment type="subcellular location">
    <subcellularLocation>
        <location evidence="8">Cell membrane</location>
        <topology evidence="8">Multi-pass membrane protein</topology>
    </subcellularLocation>
    <subcellularLocation>
        <location evidence="1">Membrane</location>
        <topology evidence="1">Multi-pass membrane protein</topology>
    </subcellularLocation>
</comment>
<keyword evidence="7 8" id="KW-0472">Membrane</keyword>
<dbReference type="InterPro" id="IPR011701">
    <property type="entry name" value="MFS"/>
</dbReference>
<feature type="transmembrane region" description="Helical" evidence="8">
    <location>
        <begin position="309"/>
        <end position="330"/>
    </location>
</feature>
<evidence type="ECO:0000256" key="5">
    <source>
        <dbReference type="ARBA" id="ARBA00022989"/>
    </source>
</evidence>
<dbReference type="NCBIfam" id="TIGR00886">
    <property type="entry name" value="2A0108"/>
    <property type="match status" value="1"/>
</dbReference>
<organism evidence="10 11">
    <name type="scientific">Triparma verrucosa</name>
    <dbReference type="NCBI Taxonomy" id="1606542"/>
    <lineage>
        <taxon>Eukaryota</taxon>
        <taxon>Sar</taxon>
        <taxon>Stramenopiles</taxon>
        <taxon>Ochrophyta</taxon>
        <taxon>Bolidophyceae</taxon>
        <taxon>Parmales</taxon>
        <taxon>Triparmaceae</taxon>
        <taxon>Triparma</taxon>
    </lineage>
</organism>
<feature type="transmembrane region" description="Helical" evidence="8">
    <location>
        <begin position="128"/>
        <end position="148"/>
    </location>
</feature>
<dbReference type="EMBL" id="BRXX01000092">
    <property type="protein sequence ID" value="GMH89308.1"/>
    <property type="molecule type" value="Genomic_DNA"/>
</dbReference>
<name>A0A9W7ETI0_9STRA</name>
<evidence type="ECO:0000256" key="3">
    <source>
        <dbReference type="ARBA" id="ARBA00022448"/>
    </source>
</evidence>
<protein>
    <recommendedName>
        <fullName evidence="8">Nitrate/nitrite transporter</fullName>
    </recommendedName>
</protein>
<feature type="transmembrane region" description="Helical" evidence="8">
    <location>
        <begin position="154"/>
        <end position="173"/>
    </location>
</feature>
<dbReference type="GO" id="GO:0015113">
    <property type="term" value="F:nitrite transmembrane transporter activity"/>
    <property type="evidence" value="ECO:0007669"/>
    <property type="project" value="InterPro"/>
</dbReference>
<evidence type="ECO:0000256" key="1">
    <source>
        <dbReference type="ARBA" id="ARBA00004141"/>
    </source>
</evidence>
<evidence type="ECO:0000256" key="8">
    <source>
        <dbReference type="RuleBase" id="RU366033"/>
    </source>
</evidence>
<keyword evidence="8" id="KW-1003">Cell membrane</keyword>
<feature type="transmembrane region" description="Helical" evidence="8">
    <location>
        <begin position="413"/>
        <end position="431"/>
    </location>
</feature>
<gene>
    <name evidence="10" type="ORF">TrVE_jg12201</name>
</gene>
<dbReference type="Gene3D" id="1.20.1250.20">
    <property type="entry name" value="MFS general substrate transporter like domains"/>
    <property type="match status" value="2"/>
</dbReference>
<evidence type="ECO:0000313" key="11">
    <source>
        <dbReference type="Proteomes" id="UP001165160"/>
    </source>
</evidence>
<dbReference type="CDD" id="cd17341">
    <property type="entry name" value="MFS_NRT2_like"/>
    <property type="match status" value="1"/>
</dbReference>
<feature type="transmembrane region" description="Helical" evidence="8">
    <location>
        <begin position="193"/>
        <end position="213"/>
    </location>
</feature>
<evidence type="ECO:0000313" key="10">
    <source>
        <dbReference type="EMBL" id="GMH89308.1"/>
    </source>
</evidence>
<sequence>MSNEQPEDDVVVATVVTSEVSAGDAPRKAYRKYETYDLPVDPRQGDRATALKLWSFKRPHMRAFHCSWFGFFLAFFQWFAIAPLLPEVRDTLGLTKQQIWNSNIASVAGTVAMRFINGPMCDKFGARLTMGAILCVSAIPTACIGFVQNSAGLIICRLFIGIAGSTFVMCQYWTSMMFAKNIVGTANAMAGGWGNLGGGVAQLIMGTCLYPLFKTGMSAETAWRTVSIVPAVVAASVGLTIIQISEDSPKGNYDKLKREGVMKEVSASNSFRQGAVNINTWLLFIIYGSCFGVELTMNNAAASYFVDNYGQTIEGAAAIASIFGFMNLFARGVGGFLSDKLFIKFSMKGRIMVLFTCLACEAALIIVFQSLNPDDGIGPAIAVLVFFSSFVQSAEGATYAIVPFVDPANTGSISGIVGAGGNIGAVCFGFVFREYSNDQNKAFLIMGIVVGAVSLTCFLINVPGYAGILFGTENEAVANAQLAQTGGLNVKIDKNLQFKVGDLEQDPAELGPAIDGRVHTKMDLAG</sequence>
<reference evidence="11" key="1">
    <citation type="journal article" date="2023" name="Commun. Biol.">
        <title>Genome analysis of Parmales, the sister group of diatoms, reveals the evolutionary specialization of diatoms from phago-mixotrophs to photoautotrophs.</title>
        <authorList>
            <person name="Ban H."/>
            <person name="Sato S."/>
            <person name="Yoshikawa S."/>
            <person name="Yamada K."/>
            <person name="Nakamura Y."/>
            <person name="Ichinomiya M."/>
            <person name="Sato N."/>
            <person name="Blanc-Mathieu R."/>
            <person name="Endo H."/>
            <person name="Kuwata A."/>
            <person name="Ogata H."/>
        </authorList>
    </citation>
    <scope>NUCLEOTIDE SEQUENCE [LARGE SCALE GENOMIC DNA]</scope>
    <source>
        <strain evidence="11">NIES 3699</strain>
    </source>
</reference>
<feature type="transmembrane region" description="Helical" evidence="8">
    <location>
        <begin position="66"/>
        <end position="86"/>
    </location>
</feature>
<comment type="caution">
    <text evidence="10">The sequence shown here is derived from an EMBL/GenBank/DDBJ whole genome shotgun (WGS) entry which is preliminary data.</text>
</comment>
<dbReference type="GO" id="GO:0042128">
    <property type="term" value="P:nitrate assimilation"/>
    <property type="evidence" value="ECO:0007669"/>
    <property type="project" value="UniProtKB-UniRule"/>
</dbReference>
<dbReference type="InterPro" id="IPR036259">
    <property type="entry name" value="MFS_trans_sf"/>
</dbReference>
<dbReference type="PANTHER" id="PTHR23515">
    <property type="entry name" value="HIGH-AFFINITY NITRATE TRANSPORTER 2.3"/>
    <property type="match status" value="1"/>
</dbReference>
<evidence type="ECO:0000256" key="7">
    <source>
        <dbReference type="ARBA" id="ARBA00023136"/>
    </source>
</evidence>
<keyword evidence="5 8" id="KW-1133">Transmembrane helix</keyword>
<evidence type="ECO:0000259" key="9">
    <source>
        <dbReference type="PROSITE" id="PS50850"/>
    </source>
</evidence>